<sequence length="1219" mass="133015">MPPPAEGLSGMDVDAAPEWELLYGLYGHSRTVTCVEFSPDGQKLATCGADCLVHVWETCTGRLLQTWGEHDEGVNAVCWTRDSRYLSTASDDRSVRVFDVESGQKIRTFLGHTSYVMCVACHPLSTLLASGGFDETIRLWDLQRGTCHRMIAAHSDAVTSVDFCADGTMMASCSHDGLIRLWDTHAGLCLRTLQHADKAPVASVRFSPSSLQLLASSLDSAVRLWDVANARVIKTYTSHKNTQYAGAALFLFQPGSEARVWVVCGSEDRQVFVWDLQTKRIAASWTAHRDAVTYIARAVSASDVPRRTDASMRVLLRVRGTAAPGESVLATHGTRGADVDVLGDVPSSSRSTRSKTYGYDCVLSAEADQNMVYTEAMQGVLEDMLLGYNCTVFAYGQTGTGKTHTMEGDLSEYMETFAPDAGVIPRTLYRLFHVLETRGDDYAVKVSLVELYNEELRDLLSDDASGAPLRMYDDARGRGVVLQGLEEVPLTSAAHGLRLLREGSQRRHVASTKCNQQSSRSHCVFTLTVHVKESGVRGEELMRTGKLNLVDLAGSESIGRSGAEHQRAREAGLINQSLLTLGRVIHALVEGSAHVPYRESRLTRLLQDSLGGRAKTCMIATVSDDRPNLEETLSTLDYALRARSIKNRPEANQRMTRAALLKEYVGEIDRLRSDLSATRHQTGIYVSEANWARMEAEHASLSRQLDEQRRANEVATSRLASMQEQLEQNTRVLAKREADAARAEAEQAARLHELEQALCHAASLSTTLQEETRLHHAHAASERKLDQVAHELRQLAEQATHDVHGLFAKLERRAKADAQARTALTTLADELRETQEAVAASASVPVPEALSHLVDHVSRELWALQQVLDERLAAAAAAGDDSGTALRDDVARAMSEHHARLLHAHAEACAAWQTAQTAHVGEVAALLAASERMTESVDTHLSTLHGQASALVAHAQSSAARVRAQSKEHAEAWAEQQQALQKGAESMRAAMLAAMDAFVQQQTQAMQQRVQATHDASGAAQHAETHTLCASHRTAWAAAHAELSGVSNELTDACVALHASAQDLAPRADAHYQGFANELEAAAAQWHAATAPLWARHSSVEAVAQSAQDAADEVRTTLAALDLRAEASDALDAATHVQAASSEAAERLERLQGVLGPLVAPTLESTGETPRRRTWSMPVWDVVPSNRSEALAWWEQAADRTPLRERHVENRPWIATPHK</sequence>
<evidence type="ECO:0000256" key="9">
    <source>
        <dbReference type="ARBA" id="ARBA00022840"/>
    </source>
</evidence>
<evidence type="ECO:0000313" key="20">
    <source>
        <dbReference type="Proteomes" id="UP001220961"/>
    </source>
</evidence>
<dbReference type="InterPro" id="IPR047149">
    <property type="entry name" value="KIF11-like"/>
</dbReference>
<dbReference type="InterPro" id="IPR020472">
    <property type="entry name" value="WD40_PAC1"/>
</dbReference>
<dbReference type="GO" id="GO:0005634">
    <property type="term" value="C:nucleus"/>
    <property type="evidence" value="ECO:0007669"/>
    <property type="project" value="TreeGrafter"/>
</dbReference>
<evidence type="ECO:0000256" key="14">
    <source>
        <dbReference type="ARBA" id="ARBA00034704"/>
    </source>
</evidence>
<accession>A0AAF0E4B5</accession>
<reference evidence="19" key="1">
    <citation type="submission" date="2023-03" db="EMBL/GenBank/DDBJ databases">
        <title>Mating type loci evolution in Malassezia.</title>
        <authorList>
            <person name="Coelho M.A."/>
        </authorList>
    </citation>
    <scope>NUCLEOTIDE SEQUENCE</scope>
    <source>
        <strain evidence="19">CBS 10434</strain>
    </source>
</reference>
<protein>
    <submittedName>
        <fullName evidence="19">Kinesin- motor protein</fullName>
    </submittedName>
</protein>
<dbReference type="FunFam" id="3.40.850.10:FF:000051">
    <property type="entry name" value="Kinesin-like protein bimC"/>
    <property type="match status" value="1"/>
</dbReference>
<dbReference type="SMART" id="SM00129">
    <property type="entry name" value="KISc"/>
    <property type="match status" value="1"/>
</dbReference>
<dbReference type="GO" id="GO:0005524">
    <property type="term" value="F:ATP binding"/>
    <property type="evidence" value="ECO:0007669"/>
    <property type="project" value="UniProtKB-UniRule"/>
</dbReference>
<dbReference type="PRINTS" id="PR00320">
    <property type="entry name" value="GPROTEINBRPT"/>
</dbReference>
<dbReference type="PROSITE" id="PS50082">
    <property type="entry name" value="WD_REPEATS_2"/>
    <property type="match status" value="6"/>
</dbReference>
<dbReference type="InterPro" id="IPR059122">
    <property type="entry name" value="Beta-prop_WDR5-like"/>
</dbReference>
<dbReference type="Pfam" id="PF00225">
    <property type="entry name" value="Kinesin"/>
    <property type="match status" value="1"/>
</dbReference>
<evidence type="ECO:0000256" key="3">
    <source>
        <dbReference type="ARBA" id="ARBA00022574"/>
    </source>
</evidence>
<dbReference type="GO" id="GO:0072686">
    <property type="term" value="C:mitotic spindle"/>
    <property type="evidence" value="ECO:0007669"/>
    <property type="project" value="TreeGrafter"/>
</dbReference>
<dbReference type="CDD" id="cd01364">
    <property type="entry name" value="KISc_BimC_Eg5"/>
    <property type="match status" value="1"/>
</dbReference>
<organism evidence="19 20">
    <name type="scientific">Malassezia caprae</name>
    <dbReference type="NCBI Taxonomy" id="1381934"/>
    <lineage>
        <taxon>Eukaryota</taxon>
        <taxon>Fungi</taxon>
        <taxon>Dikarya</taxon>
        <taxon>Basidiomycota</taxon>
        <taxon>Ustilaginomycotina</taxon>
        <taxon>Malasseziomycetes</taxon>
        <taxon>Malasseziales</taxon>
        <taxon>Malasseziaceae</taxon>
        <taxon>Malassezia</taxon>
    </lineage>
</organism>
<dbReference type="InterPro" id="IPR015943">
    <property type="entry name" value="WD40/YVTN_repeat-like_dom_sf"/>
</dbReference>
<evidence type="ECO:0000256" key="15">
    <source>
        <dbReference type="PROSITE-ProRule" id="PRU00221"/>
    </source>
</evidence>
<evidence type="ECO:0000256" key="6">
    <source>
        <dbReference type="ARBA" id="ARBA00022737"/>
    </source>
</evidence>
<feature type="repeat" description="WD" evidence="15">
    <location>
        <begin position="67"/>
        <end position="108"/>
    </location>
</feature>
<feature type="binding site" evidence="16">
    <location>
        <begin position="396"/>
        <end position="403"/>
    </location>
    <ligand>
        <name>ATP</name>
        <dbReference type="ChEBI" id="CHEBI:30616"/>
    </ligand>
</feature>
<dbReference type="PANTHER" id="PTHR47970:SF12">
    <property type="entry name" value="KINESIN FAMILY MEMBER 11"/>
    <property type="match status" value="1"/>
</dbReference>
<comment type="similarity">
    <text evidence="14">Belongs to the TRAFAC class myosin-kinesin ATPase superfamily. Kinesin family. KIN-5/BimC subfamily.</text>
</comment>
<dbReference type="GO" id="GO:0005876">
    <property type="term" value="C:spindle microtubule"/>
    <property type="evidence" value="ECO:0007669"/>
    <property type="project" value="TreeGrafter"/>
</dbReference>
<evidence type="ECO:0000256" key="16">
    <source>
        <dbReference type="PROSITE-ProRule" id="PRU00283"/>
    </source>
</evidence>
<keyword evidence="2" id="KW-0963">Cytoplasm</keyword>
<dbReference type="Gene3D" id="2.130.10.10">
    <property type="entry name" value="YVTN repeat-like/Quinoprotein amine dehydrogenase"/>
    <property type="match status" value="1"/>
</dbReference>
<feature type="repeat" description="WD" evidence="15">
    <location>
        <begin position="262"/>
        <end position="284"/>
    </location>
</feature>
<dbReference type="InterPro" id="IPR036322">
    <property type="entry name" value="WD40_repeat_dom_sf"/>
</dbReference>
<dbReference type="InterPro" id="IPR001752">
    <property type="entry name" value="Kinesin_motor_dom"/>
</dbReference>
<evidence type="ECO:0000256" key="1">
    <source>
        <dbReference type="ARBA" id="ARBA00004245"/>
    </source>
</evidence>
<dbReference type="GO" id="GO:0000073">
    <property type="term" value="P:initial mitotic spindle pole body separation"/>
    <property type="evidence" value="ECO:0007669"/>
    <property type="project" value="TreeGrafter"/>
</dbReference>
<dbReference type="InterPro" id="IPR036961">
    <property type="entry name" value="Kinesin_motor_dom_sf"/>
</dbReference>
<dbReference type="GO" id="GO:0007018">
    <property type="term" value="P:microtubule-based movement"/>
    <property type="evidence" value="ECO:0007669"/>
    <property type="project" value="InterPro"/>
</dbReference>
<keyword evidence="3 15" id="KW-0853">WD repeat</keyword>
<evidence type="ECO:0000256" key="13">
    <source>
        <dbReference type="ARBA" id="ARBA00023306"/>
    </source>
</evidence>
<evidence type="ECO:0000256" key="12">
    <source>
        <dbReference type="ARBA" id="ARBA00023212"/>
    </source>
</evidence>
<dbReference type="PROSITE" id="PS00678">
    <property type="entry name" value="WD_REPEATS_1"/>
    <property type="match status" value="2"/>
</dbReference>
<evidence type="ECO:0000256" key="5">
    <source>
        <dbReference type="ARBA" id="ARBA00022701"/>
    </source>
</evidence>
<proteinExistence type="inferred from homology"/>
<evidence type="ECO:0000256" key="7">
    <source>
        <dbReference type="ARBA" id="ARBA00022741"/>
    </source>
</evidence>
<keyword evidence="6" id="KW-0677">Repeat</keyword>
<keyword evidence="4" id="KW-0132">Cell division</keyword>
<dbReference type="GO" id="GO:0008017">
    <property type="term" value="F:microtubule binding"/>
    <property type="evidence" value="ECO:0007669"/>
    <property type="project" value="InterPro"/>
</dbReference>
<dbReference type="CDD" id="cd00200">
    <property type="entry name" value="WD40"/>
    <property type="match status" value="1"/>
</dbReference>
<dbReference type="SUPFAM" id="SSF50978">
    <property type="entry name" value="WD40 repeat-like"/>
    <property type="match status" value="1"/>
</dbReference>
<dbReference type="EMBL" id="CP119908">
    <property type="protein sequence ID" value="WFD17909.1"/>
    <property type="molecule type" value="Genomic_DNA"/>
</dbReference>
<keyword evidence="12" id="KW-0206">Cytoskeleton</keyword>
<feature type="repeat" description="WD" evidence="15">
    <location>
        <begin position="25"/>
        <end position="66"/>
    </location>
</feature>
<dbReference type="InterPro" id="IPR047241">
    <property type="entry name" value="KIF11-like_kin_motor_dom"/>
</dbReference>
<gene>
    <name evidence="19" type="primary">KIP1</name>
    <name evidence="19" type="ORF">MCAP1_000120</name>
</gene>
<dbReference type="GO" id="GO:0051301">
    <property type="term" value="P:cell division"/>
    <property type="evidence" value="ECO:0007669"/>
    <property type="project" value="UniProtKB-KW"/>
</dbReference>
<evidence type="ECO:0000256" key="4">
    <source>
        <dbReference type="ARBA" id="ARBA00022618"/>
    </source>
</evidence>
<keyword evidence="8" id="KW-0498">Mitosis</keyword>
<dbReference type="InterPro" id="IPR027417">
    <property type="entry name" value="P-loop_NTPase"/>
</dbReference>
<keyword evidence="10 17" id="KW-0175">Coiled coil</keyword>
<evidence type="ECO:0000313" key="19">
    <source>
        <dbReference type="EMBL" id="WFD17909.1"/>
    </source>
</evidence>
<comment type="subcellular location">
    <subcellularLocation>
        <location evidence="1">Cytoplasm</location>
        <location evidence="1">Cytoskeleton</location>
    </subcellularLocation>
</comment>
<dbReference type="InterPro" id="IPR019821">
    <property type="entry name" value="Kinesin_motor_CS"/>
</dbReference>
<evidence type="ECO:0000256" key="10">
    <source>
        <dbReference type="ARBA" id="ARBA00023054"/>
    </source>
</evidence>
<keyword evidence="9 16" id="KW-0067">ATP-binding</keyword>
<feature type="repeat" description="WD" evidence="15">
    <location>
        <begin position="194"/>
        <end position="235"/>
    </location>
</feature>
<evidence type="ECO:0000256" key="11">
    <source>
        <dbReference type="ARBA" id="ARBA00023175"/>
    </source>
</evidence>
<dbReference type="GO" id="GO:0008574">
    <property type="term" value="F:plus-end-directed microtubule motor activity"/>
    <property type="evidence" value="ECO:0007669"/>
    <property type="project" value="TreeGrafter"/>
</dbReference>
<keyword evidence="5" id="KW-0493">Microtubule</keyword>
<feature type="coiled-coil region" evidence="17">
    <location>
        <begin position="705"/>
        <end position="798"/>
    </location>
</feature>
<dbReference type="Proteomes" id="UP001220961">
    <property type="component" value="Chromosome 1"/>
</dbReference>
<dbReference type="PROSITE" id="PS50294">
    <property type="entry name" value="WD_REPEATS_REGION"/>
    <property type="match status" value="5"/>
</dbReference>
<evidence type="ECO:0000259" key="18">
    <source>
        <dbReference type="PROSITE" id="PS50067"/>
    </source>
</evidence>
<name>A0AAF0E4B5_9BASI</name>
<keyword evidence="13" id="KW-0131">Cell cycle</keyword>
<dbReference type="InterPro" id="IPR001680">
    <property type="entry name" value="WD40_rpt"/>
</dbReference>
<evidence type="ECO:0000256" key="2">
    <source>
        <dbReference type="ARBA" id="ARBA00022490"/>
    </source>
</evidence>
<feature type="domain" description="Kinesin motor" evidence="18">
    <location>
        <begin position="311"/>
        <end position="645"/>
    </location>
</feature>
<keyword evidence="11 16" id="KW-0505">Motor protein</keyword>
<dbReference type="Pfam" id="PF25175">
    <property type="entry name" value="Beta-prop_WDR5"/>
    <property type="match status" value="1"/>
</dbReference>
<evidence type="ECO:0000256" key="8">
    <source>
        <dbReference type="ARBA" id="ARBA00022776"/>
    </source>
</evidence>
<dbReference type="SMART" id="SM00320">
    <property type="entry name" value="WD40"/>
    <property type="match status" value="6"/>
</dbReference>
<feature type="repeat" description="WD" evidence="15">
    <location>
        <begin position="109"/>
        <end position="150"/>
    </location>
</feature>
<dbReference type="PROSITE" id="PS00411">
    <property type="entry name" value="KINESIN_MOTOR_1"/>
    <property type="match status" value="1"/>
</dbReference>
<dbReference type="PRINTS" id="PR00380">
    <property type="entry name" value="KINESINHEAVY"/>
</dbReference>
<dbReference type="InterPro" id="IPR019775">
    <property type="entry name" value="WD40_repeat_CS"/>
</dbReference>
<dbReference type="PROSITE" id="PS50067">
    <property type="entry name" value="KINESIN_MOTOR_2"/>
    <property type="match status" value="1"/>
</dbReference>
<dbReference type="PANTHER" id="PTHR47970">
    <property type="entry name" value="KINESIN-LIKE PROTEIN KIF11"/>
    <property type="match status" value="1"/>
</dbReference>
<keyword evidence="20" id="KW-1185">Reference proteome</keyword>
<keyword evidence="7 16" id="KW-0547">Nucleotide-binding</keyword>
<dbReference type="AlphaFoldDB" id="A0AAF0E4B5"/>
<dbReference type="Gene3D" id="3.40.850.10">
    <property type="entry name" value="Kinesin motor domain"/>
    <property type="match status" value="1"/>
</dbReference>
<evidence type="ECO:0000256" key="17">
    <source>
        <dbReference type="SAM" id="Coils"/>
    </source>
</evidence>
<feature type="repeat" description="WD" evidence="15">
    <location>
        <begin position="151"/>
        <end position="192"/>
    </location>
</feature>
<dbReference type="SUPFAM" id="SSF52540">
    <property type="entry name" value="P-loop containing nucleoside triphosphate hydrolases"/>
    <property type="match status" value="1"/>
</dbReference>